<dbReference type="Proteomes" id="UP000027059">
    <property type="component" value="Chromosome"/>
</dbReference>
<proteinExistence type="predicted"/>
<dbReference type="SUPFAM" id="SSF63380">
    <property type="entry name" value="Riboflavin synthase domain-like"/>
    <property type="match status" value="1"/>
</dbReference>
<dbReference type="KEGG" id="lfp:Y981_04510"/>
<name>A0A059XU14_9BACT</name>
<dbReference type="PANTHER" id="PTHR47354">
    <property type="entry name" value="NADH OXIDOREDUCTASE HCR"/>
    <property type="match status" value="1"/>
</dbReference>
<dbReference type="RefSeq" id="WP_014960757.1">
    <property type="nucleotide sequence ID" value="NZ_CP007243.1"/>
</dbReference>
<dbReference type="PANTHER" id="PTHR47354:SF5">
    <property type="entry name" value="PROTEIN RFBI"/>
    <property type="match status" value="1"/>
</dbReference>
<dbReference type="HOGENOM" id="CLU_003827_7_3_0"/>
<organism evidence="2 3">
    <name type="scientific">Leptospirillum ferriphilum YSK</name>
    <dbReference type="NCBI Taxonomy" id="1441628"/>
    <lineage>
        <taxon>Bacteria</taxon>
        <taxon>Pseudomonadati</taxon>
        <taxon>Nitrospirota</taxon>
        <taxon>Nitrospiria</taxon>
        <taxon>Nitrospirales</taxon>
        <taxon>Nitrospiraceae</taxon>
        <taxon>Leptospirillum</taxon>
    </lineage>
</organism>
<keyword evidence="3" id="KW-1185">Reference proteome</keyword>
<accession>A0A059XU14</accession>
<dbReference type="Gene3D" id="3.40.50.80">
    <property type="entry name" value="Nucleotide-binding domain of ferredoxin-NADP reductase (FNR) module"/>
    <property type="match status" value="1"/>
</dbReference>
<dbReference type="PROSITE" id="PS51384">
    <property type="entry name" value="FAD_FR"/>
    <property type="match status" value="1"/>
</dbReference>
<dbReference type="CDD" id="cd00322">
    <property type="entry name" value="FNR_like"/>
    <property type="match status" value="1"/>
</dbReference>
<dbReference type="InterPro" id="IPR050415">
    <property type="entry name" value="MRET"/>
</dbReference>
<dbReference type="EMBL" id="CP007243">
    <property type="protein sequence ID" value="AIA30303.1"/>
    <property type="molecule type" value="Genomic_DNA"/>
</dbReference>
<dbReference type="AlphaFoldDB" id="A0A059XU14"/>
<dbReference type="Gene3D" id="2.40.30.10">
    <property type="entry name" value="Translation factors"/>
    <property type="match status" value="1"/>
</dbReference>
<dbReference type="InterPro" id="IPR001433">
    <property type="entry name" value="OxRdtase_FAD/NAD-bd"/>
</dbReference>
<evidence type="ECO:0000313" key="3">
    <source>
        <dbReference type="Proteomes" id="UP000027059"/>
    </source>
</evidence>
<reference evidence="3" key="1">
    <citation type="submission" date="2014-02" db="EMBL/GenBank/DDBJ databases">
        <title>Complete genome sequence and comparative genomic analysis of the nitrogen-fixing bacterium Leptospirillum ferriphilum YSK.</title>
        <authorList>
            <person name="Guo X."/>
            <person name="Yin H."/>
            <person name="Liang Y."/>
            <person name="Hu Q."/>
            <person name="Ma L."/>
            <person name="Xiao Y."/>
            <person name="Zhang X."/>
            <person name="Qiu G."/>
            <person name="Liu X."/>
        </authorList>
    </citation>
    <scope>NUCLEOTIDE SEQUENCE [LARGE SCALE GENOMIC DNA]</scope>
    <source>
        <strain evidence="3">YSK</strain>
    </source>
</reference>
<reference evidence="2 3" key="2">
    <citation type="journal article" date="2015" name="Biomed. Res. Int.">
        <title>Effects of Arsenite Resistance on the Growth and Functional Gene Expression of Leptospirillum ferriphilum and Acidithiobacillus thiooxidans in Pure Culture and Coculture.</title>
        <authorList>
            <person name="Jiang H."/>
            <person name="Liang Y."/>
            <person name="Yin H."/>
            <person name="Xiao Y."/>
            <person name="Guo X."/>
            <person name="Xu Y."/>
            <person name="Hu Q."/>
            <person name="Liu H."/>
            <person name="Liu X."/>
        </authorList>
    </citation>
    <scope>NUCLEOTIDE SEQUENCE [LARGE SCALE GENOMIC DNA]</scope>
    <source>
        <strain evidence="2 3">YSK</strain>
    </source>
</reference>
<sequence length="248" mass="27494">METVGTFFRKGLVAENTLFFQVVLPPDTGDRFEPGQYAHLEWASPDNPEEKGDGRDFSIASPPDEWPVLSFATRLTGSSFKKHLENAPDGTPLRVSGPYGEFTLPPGLETRKWNQPIVFIAGGIGITPFRSMLHHALGKFPSVPFFLFTTNRSVTSIPFLDELRGLARKHKNLFLDQIVSRTESPLPPDMESGILTPDRMFEAIGERARNGDYYIAGTPSLVSSFITALSGSHILPEKIHADPFFGYP</sequence>
<dbReference type="InterPro" id="IPR017938">
    <property type="entry name" value="Riboflavin_synthase-like_b-brl"/>
</dbReference>
<dbReference type="GO" id="GO:0016491">
    <property type="term" value="F:oxidoreductase activity"/>
    <property type="evidence" value="ECO:0007669"/>
    <property type="project" value="InterPro"/>
</dbReference>
<evidence type="ECO:0000259" key="1">
    <source>
        <dbReference type="PROSITE" id="PS51384"/>
    </source>
</evidence>
<dbReference type="SUPFAM" id="SSF52343">
    <property type="entry name" value="Ferredoxin reductase-like, C-terminal NADP-linked domain"/>
    <property type="match status" value="1"/>
</dbReference>
<dbReference type="InterPro" id="IPR039261">
    <property type="entry name" value="FNR_nucleotide-bd"/>
</dbReference>
<evidence type="ECO:0000313" key="2">
    <source>
        <dbReference type="EMBL" id="AIA30303.1"/>
    </source>
</evidence>
<feature type="domain" description="FAD-binding FR-type" evidence="1">
    <location>
        <begin position="1"/>
        <end position="105"/>
    </location>
</feature>
<dbReference type="Pfam" id="PF00175">
    <property type="entry name" value="NAD_binding_1"/>
    <property type="match status" value="1"/>
</dbReference>
<dbReference type="InterPro" id="IPR017927">
    <property type="entry name" value="FAD-bd_FR_type"/>
</dbReference>
<gene>
    <name evidence="2" type="ORF">Y981_04510</name>
</gene>
<protein>
    <submittedName>
        <fullName evidence="2">Oxidoreductase</fullName>
    </submittedName>
</protein>